<dbReference type="AlphaFoldDB" id="A0AAV4RAS6"/>
<reference evidence="3 4" key="1">
    <citation type="submission" date="2021-06" db="EMBL/GenBank/DDBJ databases">
        <title>Caerostris darwini draft genome.</title>
        <authorList>
            <person name="Kono N."/>
            <person name="Arakawa K."/>
        </authorList>
    </citation>
    <scope>NUCLEOTIDE SEQUENCE [LARGE SCALE GENOMIC DNA]</scope>
</reference>
<feature type="chain" id="PRO_5043517554" evidence="2">
    <location>
        <begin position="16"/>
        <end position="165"/>
    </location>
</feature>
<dbReference type="GO" id="GO:0042302">
    <property type="term" value="F:structural constituent of cuticle"/>
    <property type="evidence" value="ECO:0007669"/>
    <property type="project" value="UniProtKB-UniRule"/>
</dbReference>
<proteinExistence type="predicted"/>
<keyword evidence="1" id="KW-0193">Cuticle</keyword>
<dbReference type="PROSITE" id="PS51155">
    <property type="entry name" value="CHIT_BIND_RR_2"/>
    <property type="match status" value="1"/>
</dbReference>
<keyword evidence="2" id="KW-0732">Signal</keyword>
<dbReference type="EMBL" id="BPLQ01005829">
    <property type="protein sequence ID" value="GIY17724.1"/>
    <property type="molecule type" value="Genomic_DNA"/>
</dbReference>
<feature type="signal peptide" evidence="2">
    <location>
        <begin position="1"/>
        <end position="15"/>
    </location>
</feature>
<sequence length="165" mass="17948">MFLLAIVCCIVVAQGQLYNNIQIHSHHAPSYAVRHSVRNYRGDGHRQGVGNAAAGLVAGNYGFSNYRGIGQHVNYGAGPSGLRAYVRTNAPRYGTTYQPFYPSAGHDRLPYPEHGLGYSYGLGHGMHNVRDSLGQRHIEEVSNAFIGGATSNYGRHVNYVAVPYG</sequence>
<organism evidence="3 4">
    <name type="scientific">Caerostris darwini</name>
    <dbReference type="NCBI Taxonomy" id="1538125"/>
    <lineage>
        <taxon>Eukaryota</taxon>
        <taxon>Metazoa</taxon>
        <taxon>Ecdysozoa</taxon>
        <taxon>Arthropoda</taxon>
        <taxon>Chelicerata</taxon>
        <taxon>Arachnida</taxon>
        <taxon>Araneae</taxon>
        <taxon>Araneomorphae</taxon>
        <taxon>Entelegynae</taxon>
        <taxon>Araneoidea</taxon>
        <taxon>Araneidae</taxon>
        <taxon>Caerostris</taxon>
    </lineage>
</organism>
<evidence type="ECO:0000313" key="4">
    <source>
        <dbReference type="Proteomes" id="UP001054837"/>
    </source>
</evidence>
<protein>
    <submittedName>
        <fullName evidence="3">Uncharacterized protein</fullName>
    </submittedName>
</protein>
<dbReference type="InterPro" id="IPR000618">
    <property type="entry name" value="Insect_cuticle"/>
</dbReference>
<accession>A0AAV4RAS6</accession>
<gene>
    <name evidence="3" type="ORF">CDAR_406831</name>
</gene>
<dbReference type="Proteomes" id="UP001054837">
    <property type="component" value="Unassembled WGS sequence"/>
</dbReference>
<name>A0AAV4RAS6_9ARAC</name>
<keyword evidence="4" id="KW-1185">Reference proteome</keyword>
<evidence type="ECO:0000256" key="2">
    <source>
        <dbReference type="SAM" id="SignalP"/>
    </source>
</evidence>
<evidence type="ECO:0000256" key="1">
    <source>
        <dbReference type="PROSITE-ProRule" id="PRU00497"/>
    </source>
</evidence>
<comment type="caution">
    <text evidence="3">The sequence shown here is derived from an EMBL/GenBank/DDBJ whole genome shotgun (WGS) entry which is preliminary data.</text>
</comment>
<evidence type="ECO:0000313" key="3">
    <source>
        <dbReference type="EMBL" id="GIY17724.1"/>
    </source>
</evidence>